<evidence type="ECO:0000313" key="3">
    <source>
        <dbReference type="Proteomes" id="UP001321760"/>
    </source>
</evidence>
<accession>A0AAV9H6J9</accession>
<dbReference type="AlphaFoldDB" id="A0AAV9H6J9"/>
<organism evidence="2 3">
    <name type="scientific">Podospora aff. communis PSN243</name>
    <dbReference type="NCBI Taxonomy" id="3040156"/>
    <lineage>
        <taxon>Eukaryota</taxon>
        <taxon>Fungi</taxon>
        <taxon>Dikarya</taxon>
        <taxon>Ascomycota</taxon>
        <taxon>Pezizomycotina</taxon>
        <taxon>Sordariomycetes</taxon>
        <taxon>Sordariomycetidae</taxon>
        <taxon>Sordariales</taxon>
        <taxon>Podosporaceae</taxon>
        <taxon>Podospora</taxon>
    </lineage>
</organism>
<proteinExistence type="predicted"/>
<protein>
    <submittedName>
        <fullName evidence="2">Uncharacterized protein</fullName>
    </submittedName>
</protein>
<evidence type="ECO:0000256" key="1">
    <source>
        <dbReference type="SAM" id="MobiDB-lite"/>
    </source>
</evidence>
<reference evidence="2" key="1">
    <citation type="journal article" date="2023" name="Mol. Phylogenet. Evol.">
        <title>Genome-scale phylogeny and comparative genomics of the fungal order Sordariales.</title>
        <authorList>
            <person name="Hensen N."/>
            <person name="Bonometti L."/>
            <person name="Westerberg I."/>
            <person name="Brannstrom I.O."/>
            <person name="Guillou S."/>
            <person name="Cros-Aarteil S."/>
            <person name="Calhoun S."/>
            <person name="Haridas S."/>
            <person name="Kuo A."/>
            <person name="Mondo S."/>
            <person name="Pangilinan J."/>
            <person name="Riley R."/>
            <person name="LaButti K."/>
            <person name="Andreopoulos B."/>
            <person name="Lipzen A."/>
            <person name="Chen C."/>
            <person name="Yan M."/>
            <person name="Daum C."/>
            <person name="Ng V."/>
            <person name="Clum A."/>
            <person name="Steindorff A."/>
            <person name="Ohm R.A."/>
            <person name="Martin F."/>
            <person name="Silar P."/>
            <person name="Natvig D.O."/>
            <person name="Lalanne C."/>
            <person name="Gautier V."/>
            <person name="Ament-Velasquez S.L."/>
            <person name="Kruys A."/>
            <person name="Hutchinson M.I."/>
            <person name="Powell A.J."/>
            <person name="Barry K."/>
            <person name="Miller A.N."/>
            <person name="Grigoriev I.V."/>
            <person name="Debuchy R."/>
            <person name="Gladieux P."/>
            <person name="Hiltunen Thoren M."/>
            <person name="Johannesson H."/>
        </authorList>
    </citation>
    <scope>NUCLEOTIDE SEQUENCE</scope>
    <source>
        <strain evidence="2">PSN243</strain>
    </source>
</reference>
<feature type="compositionally biased region" description="Polar residues" evidence="1">
    <location>
        <begin position="105"/>
        <end position="114"/>
    </location>
</feature>
<comment type="caution">
    <text evidence="2">The sequence shown here is derived from an EMBL/GenBank/DDBJ whole genome shotgun (WGS) entry which is preliminary data.</text>
</comment>
<evidence type="ECO:0000313" key="2">
    <source>
        <dbReference type="EMBL" id="KAK4455570.1"/>
    </source>
</evidence>
<gene>
    <name evidence="2" type="ORF">QBC34DRAFT_70257</name>
</gene>
<dbReference type="EMBL" id="MU865914">
    <property type="protein sequence ID" value="KAK4455570.1"/>
    <property type="molecule type" value="Genomic_DNA"/>
</dbReference>
<reference evidence="2" key="2">
    <citation type="submission" date="2023-05" db="EMBL/GenBank/DDBJ databases">
        <authorList>
            <consortium name="Lawrence Berkeley National Laboratory"/>
            <person name="Steindorff A."/>
            <person name="Hensen N."/>
            <person name="Bonometti L."/>
            <person name="Westerberg I."/>
            <person name="Brannstrom I.O."/>
            <person name="Guillou S."/>
            <person name="Cros-Aarteil S."/>
            <person name="Calhoun S."/>
            <person name="Haridas S."/>
            <person name="Kuo A."/>
            <person name="Mondo S."/>
            <person name="Pangilinan J."/>
            <person name="Riley R."/>
            <person name="Labutti K."/>
            <person name="Andreopoulos B."/>
            <person name="Lipzen A."/>
            <person name="Chen C."/>
            <person name="Yanf M."/>
            <person name="Daum C."/>
            <person name="Ng V."/>
            <person name="Clum A."/>
            <person name="Ohm R."/>
            <person name="Martin F."/>
            <person name="Silar P."/>
            <person name="Natvig D."/>
            <person name="Lalanne C."/>
            <person name="Gautier V."/>
            <person name="Ament-Velasquez S.L."/>
            <person name="Kruys A."/>
            <person name="Hutchinson M.I."/>
            <person name="Powell A.J."/>
            <person name="Barry K."/>
            <person name="Miller A.N."/>
            <person name="Grigoriev I.V."/>
            <person name="Debuchy R."/>
            <person name="Gladieux P."/>
            <person name="Thoren M.H."/>
            <person name="Johannesson H."/>
        </authorList>
    </citation>
    <scope>NUCLEOTIDE SEQUENCE</scope>
    <source>
        <strain evidence="2">PSN243</strain>
    </source>
</reference>
<name>A0AAV9H6J9_9PEZI</name>
<keyword evidence="3" id="KW-1185">Reference proteome</keyword>
<feature type="region of interest" description="Disordered" evidence="1">
    <location>
        <begin position="105"/>
        <end position="126"/>
    </location>
</feature>
<dbReference type="Proteomes" id="UP001321760">
    <property type="component" value="Unassembled WGS sequence"/>
</dbReference>
<sequence length="252" mass="26230">MHIATAKTAGGLGRAWAEGCAAKVRAPPAGISEGAKRRDLAEKSIPLKHGISSLGPVHSSDSPSLQRARPLFPAGGGGYAHKPAAVVAQARFRICASLAFGSATQTRPSHTRLTQPDGEDSVLSPRRGVLQQRPACGFVVTRSGIGAGGCVEIAAHDMTCVEGGPMARVTTAAAMGGGSNGTYQPCGPKRARPATWLHGTIYAGPGLSNASRWIGCDVLNLSDTDPQNPQRRHHRSTATHHLPRGICVMCRI</sequence>